<keyword evidence="4" id="KW-1185">Reference proteome</keyword>
<feature type="region of interest" description="Disordered" evidence="1">
    <location>
        <begin position="213"/>
        <end position="233"/>
    </location>
</feature>
<comment type="caution">
    <text evidence="3">The sequence shown here is derived from an EMBL/GenBank/DDBJ whole genome shotgun (WGS) entry which is preliminary data.</text>
</comment>
<dbReference type="SUPFAM" id="SSF46785">
    <property type="entry name" value="Winged helix' DNA-binding domain"/>
    <property type="match status" value="2"/>
</dbReference>
<dbReference type="EMBL" id="SMKA01000080">
    <property type="protein sequence ID" value="TDC28270.1"/>
    <property type="molecule type" value="Genomic_DNA"/>
</dbReference>
<dbReference type="AlphaFoldDB" id="A0A4R4Q076"/>
<evidence type="ECO:0000256" key="1">
    <source>
        <dbReference type="SAM" id="MobiDB-lite"/>
    </source>
</evidence>
<reference evidence="3 4" key="1">
    <citation type="submission" date="2019-03" db="EMBL/GenBank/DDBJ databases">
        <title>Draft genome sequences of novel Actinobacteria.</title>
        <authorList>
            <person name="Sahin N."/>
            <person name="Ay H."/>
            <person name="Saygin H."/>
        </authorList>
    </citation>
    <scope>NUCLEOTIDE SEQUENCE [LARGE SCALE GENOMIC DNA]</scope>
    <source>
        <strain evidence="3 4">JCM 30547</strain>
    </source>
</reference>
<sequence>MGTTALELAVLAHLQHADLICAQLARRTGASENAVQRLLDELVSNGLVSALPDEQEPTSHHLTQRGAARLMRLRGFSEQQAADDWEQAASAREEEAPRPGRVRWEWAGAEADARAANTAKRAGREHAVLRELEYDGRTEAELALRTQTSVGTIRPALEALVAWDCVSRRPKDDLPDTYFLTAAGRSRLQFVRSLLATPDGAAGKLAFVALQQLPPPSPPPPVRPPRPMDKVPTTPVWQRLRSWVRRGR</sequence>
<protein>
    <submittedName>
        <fullName evidence="3">MarR family transcriptional regulator</fullName>
    </submittedName>
</protein>
<name>A0A4R4Q076_9ACTN</name>
<proteinExistence type="predicted"/>
<dbReference type="InterPro" id="IPR036390">
    <property type="entry name" value="WH_DNA-bd_sf"/>
</dbReference>
<organism evidence="3 4">
    <name type="scientific">Kribbella albertanoniae</name>
    <dbReference type="NCBI Taxonomy" id="1266829"/>
    <lineage>
        <taxon>Bacteria</taxon>
        <taxon>Bacillati</taxon>
        <taxon>Actinomycetota</taxon>
        <taxon>Actinomycetes</taxon>
        <taxon>Propionibacteriales</taxon>
        <taxon>Kribbellaceae</taxon>
        <taxon>Kribbella</taxon>
    </lineage>
</organism>
<evidence type="ECO:0000259" key="2">
    <source>
        <dbReference type="Pfam" id="PF08100"/>
    </source>
</evidence>
<dbReference type="Pfam" id="PF08100">
    <property type="entry name" value="Dimerisation"/>
    <property type="match status" value="1"/>
</dbReference>
<feature type="domain" description="O-methyltransferase dimerisation" evidence="2">
    <location>
        <begin position="4"/>
        <end position="64"/>
    </location>
</feature>
<dbReference type="RefSeq" id="WP_132408192.1">
    <property type="nucleotide sequence ID" value="NZ_SMKA01000080.1"/>
</dbReference>
<gene>
    <name evidence="3" type="ORF">E1261_18835</name>
</gene>
<dbReference type="InterPro" id="IPR012967">
    <property type="entry name" value="COMT_dimerisation"/>
</dbReference>
<dbReference type="Gene3D" id="1.10.10.10">
    <property type="entry name" value="Winged helix-like DNA-binding domain superfamily/Winged helix DNA-binding domain"/>
    <property type="match status" value="1"/>
</dbReference>
<evidence type="ECO:0000313" key="4">
    <source>
        <dbReference type="Proteomes" id="UP000295075"/>
    </source>
</evidence>
<feature type="compositionally biased region" description="Pro residues" evidence="1">
    <location>
        <begin position="213"/>
        <end position="225"/>
    </location>
</feature>
<evidence type="ECO:0000313" key="3">
    <source>
        <dbReference type="EMBL" id="TDC28270.1"/>
    </source>
</evidence>
<dbReference type="Proteomes" id="UP000295075">
    <property type="component" value="Unassembled WGS sequence"/>
</dbReference>
<dbReference type="InterPro" id="IPR036388">
    <property type="entry name" value="WH-like_DNA-bd_sf"/>
</dbReference>
<accession>A0A4R4Q076</accession>